<protein>
    <submittedName>
        <fullName evidence="1">Uncharacterized protein</fullName>
    </submittedName>
</protein>
<organism evidence="1 2">
    <name type="scientific">Grifola frondosa</name>
    <name type="common">Maitake</name>
    <name type="synonym">Polyporus frondosus</name>
    <dbReference type="NCBI Taxonomy" id="5627"/>
    <lineage>
        <taxon>Eukaryota</taxon>
        <taxon>Fungi</taxon>
        <taxon>Dikarya</taxon>
        <taxon>Basidiomycota</taxon>
        <taxon>Agaricomycotina</taxon>
        <taxon>Agaricomycetes</taxon>
        <taxon>Polyporales</taxon>
        <taxon>Grifolaceae</taxon>
        <taxon>Grifola</taxon>
    </lineage>
</organism>
<sequence>MNISQLAASGSRSTAHSAVICMGVFGLLTRTLFTDDFVTADRGGADSAPQLIQRQDFQRGSNLPTFYASLIP</sequence>
<dbReference type="EMBL" id="LUGG01000004">
    <property type="protein sequence ID" value="OBZ75857.1"/>
    <property type="molecule type" value="Genomic_DNA"/>
</dbReference>
<keyword evidence="2" id="KW-1185">Reference proteome</keyword>
<comment type="caution">
    <text evidence="1">The sequence shown here is derived from an EMBL/GenBank/DDBJ whole genome shotgun (WGS) entry which is preliminary data.</text>
</comment>
<evidence type="ECO:0000313" key="1">
    <source>
        <dbReference type="EMBL" id="OBZ75857.1"/>
    </source>
</evidence>
<evidence type="ECO:0000313" key="2">
    <source>
        <dbReference type="Proteomes" id="UP000092993"/>
    </source>
</evidence>
<reference evidence="1 2" key="1">
    <citation type="submission" date="2016-03" db="EMBL/GenBank/DDBJ databases">
        <title>Whole genome sequencing of Grifola frondosa 9006-11.</title>
        <authorList>
            <person name="Min B."/>
            <person name="Park H."/>
            <person name="Kim J.-G."/>
            <person name="Cho H."/>
            <person name="Oh Y.-L."/>
            <person name="Kong W.-S."/>
            <person name="Choi I.-G."/>
        </authorList>
    </citation>
    <scope>NUCLEOTIDE SEQUENCE [LARGE SCALE GENOMIC DNA]</scope>
    <source>
        <strain evidence="1 2">9006-11</strain>
    </source>
</reference>
<proteinExistence type="predicted"/>
<dbReference type="Proteomes" id="UP000092993">
    <property type="component" value="Unassembled WGS sequence"/>
</dbReference>
<accession>A0A1C7MGU6</accession>
<name>A0A1C7MGU6_GRIFR</name>
<gene>
    <name evidence="1" type="ORF">A0H81_04362</name>
</gene>
<dbReference type="AlphaFoldDB" id="A0A1C7MGU6"/>